<feature type="region of interest" description="Disordered" evidence="1">
    <location>
        <begin position="1"/>
        <end position="43"/>
    </location>
</feature>
<dbReference type="AlphaFoldDB" id="A0A6H5G8M9"/>
<proteinExistence type="predicted"/>
<evidence type="ECO:0000313" key="2">
    <source>
        <dbReference type="EMBL" id="CAA9999218.1"/>
    </source>
</evidence>
<evidence type="ECO:0000256" key="1">
    <source>
        <dbReference type="SAM" id="MobiDB-lite"/>
    </source>
</evidence>
<accession>A0A6H5G8M9</accession>
<dbReference type="EMBL" id="CADCXU010008362">
    <property type="protein sequence ID" value="CAA9999218.1"/>
    <property type="molecule type" value="Genomic_DNA"/>
</dbReference>
<name>A0A6H5G8M9_9HEMI</name>
<evidence type="ECO:0000313" key="3">
    <source>
        <dbReference type="Proteomes" id="UP000479000"/>
    </source>
</evidence>
<gene>
    <name evidence="2" type="ORF">NTEN_LOCUS5501</name>
</gene>
<keyword evidence="3" id="KW-1185">Reference proteome</keyword>
<sequence>MESGMSKKYGSGEPVGEEAADIGGDPRGGRGDRTQNPSNAFPEELLASRAVLRRDPGCCSCWDETPPLTAASARLRPGRPRRGPPSVFFAQDRPAPGG</sequence>
<organism evidence="2 3">
    <name type="scientific">Nesidiocoris tenuis</name>
    <dbReference type="NCBI Taxonomy" id="355587"/>
    <lineage>
        <taxon>Eukaryota</taxon>
        <taxon>Metazoa</taxon>
        <taxon>Ecdysozoa</taxon>
        <taxon>Arthropoda</taxon>
        <taxon>Hexapoda</taxon>
        <taxon>Insecta</taxon>
        <taxon>Pterygota</taxon>
        <taxon>Neoptera</taxon>
        <taxon>Paraneoptera</taxon>
        <taxon>Hemiptera</taxon>
        <taxon>Heteroptera</taxon>
        <taxon>Panheteroptera</taxon>
        <taxon>Cimicomorpha</taxon>
        <taxon>Miridae</taxon>
        <taxon>Dicyphina</taxon>
        <taxon>Nesidiocoris</taxon>
    </lineage>
</organism>
<reference evidence="2 3" key="1">
    <citation type="submission" date="2020-02" db="EMBL/GenBank/DDBJ databases">
        <authorList>
            <person name="Ferguson B K."/>
        </authorList>
    </citation>
    <scope>NUCLEOTIDE SEQUENCE [LARGE SCALE GENOMIC DNA]</scope>
</reference>
<feature type="region of interest" description="Disordered" evidence="1">
    <location>
        <begin position="72"/>
        <end position="98"/>
    </location>
</feature>
<dbReference type="Proteomes" id="UP000479000">
    <property type="component" value="Unassembled WGS sequence"/>
</dbReference>
<protein>
    <submittedName>
        <fullName evidence="2">Uncharacterized protein</fullName>
    </submittedName>
</protein>